<dbReference type="InterPro" id="IPR006439">
    <property type="entry name" value="HAD-SF_hydro_IA"/>
</dbReference>
<name>A0ABR3Y933_9EURO</name>
<dbReference type="InterPro" id="IPR036412">
    <property type="entry name" value="HAD-like_sf"/>
</dbReference>
<evidence type="ECO:0000313" key="1">
    <source>
        <dbReference type="EMBL" id="KAL1884475.1"/>
    </source>
</evidence>
<comment type="caution">
    <text evidence="1">The sequence shown here is derived from an EMBL/GenBank/DDBJ whole genome shotgun (WGS) entry which is preliminary data.</text>
</comment>
<proteinExistence type="predicted"/>
<sequence>MDGLLINTEDIITQSTNKLLEKYGRPTLTRSIRAQLMGVSDSTNGDVFHNWATLPIPRDQFARESAEQMRLHFPNCRPLPGAESVLEKLSRASNASGEKVDLALASGTKTRSYELKTSNPEISRLVGFFRSDRRILGDDPRVPQGRGKPAPDIYLVALQSLNSTRDSSKTPISPSECLVFEDSVAGVEAARRAGMRVIWVPHPDLGVEYQSRQEGGIIPGRTGIVEVGDDWHLQDIDDSWLESIPDLEHFNYGKYGLNIQSEALS</sequence>
<dbReference type="Gene3D" id="1.10.150.240">
    <property type="entry name" value="Putative phosphatase, domain 2"/>
    <property type="match status" value="1"/>
</dbReference>
<dbReference type="SUPFAM" id="SSF56784">
    <property type="entry name" value="HAD-like"/>
    <property type="match status" value="1"/>
</dbReference>
<dbReference type="InterPro" id="IPR023198">
    <property type="entry name" value="PGP-like_dom2"/>
</dbReference>
<organism evidence="1 2">
    <name type="scientific">Paecilomyces lecythidis</name>
    <dbReference type="NCBI Taxonomy" id="3004212"/>
    <lineage>
        <taxon>Eukaryota</taxon>
        <taxon>Fungi</taxon>
        <taxon>Dikarya</taxon>
        <taxon>Ascomycota</taxon>
        <taxon>Pezizomycotina</taxon>
        <taxon>Eurotiomycetes</taxon>
        <taxon>Eurotiomycetidae</taxon>
        <taxon>Eurotiales</taxon>
        <taxon>Thermoascaceae</taxon>
        <taxon>Paecilomyces</taxon>
    </lineage>
</organism>
<dbReference type="InterPro" id="IPR023214">
    <property type="entry name" value="HAD_sf"/>
</dbReference>
<dbReference type="PANTHER" id="PTHR18901">
    <property type="entry name" value="2-DEOXYGLUCOSE-6-PHOSPHATE PHOSPHATASE 2"/>
    <property type="match status" value="1"/>
</dbReference>
<accession>A0ABR3Y933</accession>
<dbReference type="EMBL" id="JAVDPF010000004">
    <property type="protein sequence ID" value="KAL1884475.1"/>
    <property type="molecule type" value="Genomic_DNA"/>
</dbReference>
<dbReference type="Proteomes" id="UP001583193">
    <property type="component" value="Unassembled WGS sequence"/>
</dbReference>
<gene>
    <name evidence="1" type="ORF">Plec18167_002065</name>
</gene>
<evidence type="ECO:0000313" key="2">
    <source>
        <dbReference type="Proteomes" id="UP001583193"/>
    </source>
</evidence>
<dbReference type="Pfam" id="PF13419">
    <property type="entry name" value="HAD_2"/>
    <property type="match status" value="1"/>
</dbReference>
<reference evidence="1 2" key="1">
    <citation type="journal article" date="2024" name="IMA Fungus">
        <title>IMA Genome - F19 : A genome assembly and annotation guide to empower mycologists, including annotated draft genome sequences of Ceratocystis pirilliformis, Diaporthe australafricana, Fusarium ophioides, Paecilomyces lecythidis, and Sporothrix stenoceras.</title>
        <authorList>
            <person name="Aylward J."/>
            <person name="Wilson A.M."/>
            <person name="Visagie C.M."/>
            <person name="Spraker J."/>
            <person name="Barnes I."/>
            <person name="Buitendag C."/>
            <person name="Ceriani C."/>
            <person name="Del Mar Angel L."/>
            <person name="du Plessis D."/>
            <person name="Fuchs T."/>
            <person name="Gasser K."/>
            <person name="Kramer D."/>
            <person name="Li W."/>
            <person name="Munsamy K."/>
            <person name="Piso A."/>
            <person name="Price J.L."/>
            <person name="Sonnekus B."/>
            <person name="Thomas C."/>
            <person name="van der Nest A."/>
            <person name="van Dijk A."/>
            <person name="van Heerden A."/>
            <person name="van Vuuren N."/>
            <person name="Yilmaz N."/>
            <person name="Duong T.A."/>
            <person name="van der Merwe N.A."/>
            <person name="Wingfield M.J."/>
            <person name="Wingfield B.D."/>
        </authorList>
    </citation>
    <scope>NUCLEOTIDE SEQUENCE [LARGE SCALE GENOMIC DNA]</scope>
    <source>
        <strain evidence="1 2">CMW 18167</strain>
    </source>
</reference>
<dbReference type="Gene3D" id="3.40.50.1000">
    <property type="entry name" value="HAD superfamily/HAD-like"/>
    <property type="match status" value="1"/>
</dbReference>
<dbReference type="PANTHER" id="PTHR18901:SF42">
    <property type="entry name" value="SUPERFAMILY HYDROLASE, PUTATIVE-RELATED"/>
    <property type="match status" value="1"/>
</dbReference>
<dbReference type="NCBIfam" id="TIGR01509">
    <property type="entry name" value="HAD-SF-IA-v3"/>
    <property type="match status" value="1"/>
</dbReference>
<keyword evidence="2" id="KW-1185">Reference proteome</keyword>
<protein>
    <submittedName>
        <fullName evidence="1">Uncharacterized protein</fullName>
    </submittedName>
</protein>
<dbReference type="InterPro" id="IPR041492">
    <property type="entry name" value="HAD_2"/>
</dbReference>